<dbReference type="InterPro" id="IPR009030">
    <property type="entry name" value="Growth_fac_rcpt_cys_sf"/>
</dbReference>
<proteinExistence type="predicted"/>
<dbReference type="Proteomes" id="UP001642409">
    <property type="component" value="Unassembled WGS sequence"/>
</dbReference>
<name>A0ABP1HGC6_9EUKA</name>
<sequence length="1945" mass="223456">MYSFIFSLCYSQCEWLSGSNVWAGVSYCQLNTVIDNQQIQNRPDFSIINVIDLHLRSQINGICHYQLMEIGESGAIKNTIFMVNASLSVPSTCTQIKISLFDSVKGSLDNITIQGNIQIEGTFQQSLLSNFIGHSFSTFKYSNISSELTFKINGEQVPSDQILSNFNQNQVEFIPSWFNPESLTLSPKWGFMKNGKEYYLQTYFIQSLGAIDGAVFKYHQFPTTLIYANNYDTLNTQFIDLTQQLKFTETFEDIEQRVYFNEEVVMAYFIDQNPIYCYLQNYDPSQRKCTKSCPDVNFNGICMKSCISGYFEFESYCYASCPTEKGAIMNNEICVKCDKLASEDDICVSSIPDKYVQYKQGVFSMCPEGKVQNGNQCIDPVECQDQFLIVDLQICVDICPPEYAVQDKNCVIKCENNQFKVQNECEDDCPKIASQVIQGNLKLCRTACPGELINNDGICQNSCTEGRQLIKDMKNCWVCPKYYNRKTQLCVNDCDFYNNTICEPAEKCPMYRIGEVGKICMTKCEGEYSYVEDEKICVQKCKQGYIPDNQNNCVCNEPFCMPCPDNGYLNDQTCVQNCFPLRNDDIQKICSSSCKYYQKGDNVYECINTLTCDLQDVYKYNKGDQCVDSCLPMFVLHGECTDHCEYYYYIDGQKICQTSCTAFFINEGLTTQCVDQCPNNGLYYQKQCQSEELQLCCGDPQCPQHKIKIKQECFDKCKGYIVSSQNYECVEESCKYYFFDNDQNKVCTTQDNCSVYIIDKEHNNNYQCYKTCPDGYFQHGQQCTTEKCSKYININICVDNCPVFIENNLCTDTCSNKTYYSAENDDKICININSCQFYVPNSAIVEGYKQCIQNCDQVNYLDTKLCVHECPVYVQQSISLKVCYDLCTQSHNKFTYNEQCLEQCPLDQQYAKVINGEYICQPKCKSNFYSEDTGYKICQDQCNFYYILSDKDLMQYLCVSLCPKYYNGLECVDNCVGFVQENICVVQCTGQYAYVESITNNTCVKLCQNQFYHLIDTVNYCTDKCNEYWSYDEIKMKQCKSSCDNGEFINNLESLESKQCILGCNQYIYKRSCVPNCQNYFRQSQISQQCVDSCTNVFITLQNQRTCVNSCPNDQPIIQNSKECRNECKGFIINENQCNSTCNAYKANVTINDQEFTKCVSQCDALEPYVFQDWCIDICPKDYGLENNICVKCQQNWFIENNKCVEKCQFVSYQSYCYQSCSDINMFNQTNQCVNECDKYYIGDQCIDDCVPKKGSKECDNPCLQGYYNVDTRTCVDTCQKPKYIYHYYCQQYCDDLVLLQDSEQLCVDSCKNYVWNKTCTDELPSDKYFTKNVTGKYITSCPPPLLRDDRTRECKDKCDQNQFNDTFYCVPQCNEVKPFFIEQTCVYTCPPQMFIESNKQCVSVCASKYYSIINNEQVCQQSCIRYYPSNRQFLCQDECNKTAPFVDSTTGIPVCSVSCQFYFKEELNERICISSCDHMYQIESTTQCTSICPGQMKIYGQWCVAACYKKDLFITENNECVESCPAFRKRIGDEEQCTQQCPLEKEYLQSEQNPLCVSCKMWTYNSRNDMVCTTVCKYQIKIMPDNSQQCVNNPCKPGEYLQTDKTKQTCVSSCSENQFIIDGYRCNDTCSMFVKNGSCVDQCEFYEINNGQKICIDSCTQWVQKEIGKLCQSCPISTSSGQCVSSCKSINQYNKNGICFEKSSCAFIQTTTTENICLDTCASNFTDISKQICLDSCPGTFFTEENGLKTCRNCFQNEFTDDQQCVLLCPEKKPFVDGGKCVDTCDFVLRGEKIQQCVKICPQKYFRVENGANVCQNVCQDNEIKIKSGEQIKCAESCGDLYYNLKTMECVQKCAFYVYKEMKCSEECTQYFVTEGDMIFCVAQCPDDLEANGKECVEKQNKNNQTTLIIIICSSVAAVILLIVLVVYIMKRKGQKIKPTEAIE</sequence>
<accession>A0ABP1HGC6</accession>
<comment type="caution">
    <text evidence="2">The sequence shown here is derived from an EMBL/GenBank/DDBJ whole genome shotgun (WGS) entry which is preliminary data.</text>
</comment>
<organism evidence="2 3">
    <name type="scientific">Hexamita inflata</name>
    <dbReference type="NCBI Taxonomy" id="28002"/>
    <lineage>
        <taxon>Eukaryota</taxon>
        <taxon>Metamonada</taxon>
        <taxon>Diplomonadida</taxon>
        <taxon>Hexamitidae</taxon>
        <taxon>Hexamitinae</taxon>
        <taxon>Hexamita</taxon>
    </lineage>
</organism>
<feature type="transmembrane region" description="Helical" evidence="1">
    <location>
        <begin position="1909"/>
        <end position="1931"/>
    </location>
</feature>
<evidence type="ECO:0000256" key="1">
    <source>
        <dbReference type="SAM" id="Phobius"/>
    </source>
</evidence>
<dbReference type="SUPFAM" id="SSF57184">
    <property type="entry name" value="Growth factor receptor domain"/>
    <property type="match status" value="2"/>
</dbReference>
<keyword evidence="1" id="KW-0812">Transmembrane</keyword>
<keyword evidence="3" id="KW-1185">Reference proteome</keyword>
<dbReference type="EMBL" id="CAXDID020000028">
    <property type="protein sequence ID" value="CAL5991831.1"/>
    <property type="molecule type" value="Genomic_DNA"/>
</dbReference>
<keyword evidence="1" id="KW-0472">Membrane</keyword>
<keyword evidence="1" id="KW-1133">Transmembrane helix</keyword>
<gene>
    <name evidence="2" type="ORF">HINF_LOCUS12282</name>
</gene>
<evidence type="ECO:0000313" key="3">
    <source>
        <dbReference type="Proteomes" id="UP001642409"/>
    </source>
</evidence>
<reference evidence="2 3" key="1">
    <citation type="submission" date="2024-07" db="EMBL/GenBank/DDBJ databases">
        <authorList>
            <person name="Akdeniz Z."/>
        </authorList>
    </citation>
    <scope>NUCLEOTIDE SEQUENCE [LARGE SCALE GENOMIC DNA]</scope>
</reference>
<protein>
    <submittedName>
        <fullName evidence="2">Cysteine-rich_membrane protein 2</fullName>
    </submittedName>
</protein>
<evidence type="ECO:0000313" key="2">
    <source>
        <dbReference type="EMBL" id="CAL5991831.1"/>
    </source>
</evidence>